<dbReference type="AlphaFoldDB" id="A0A9X3WK02"/>
<keyword evidence="3" id="KW-1185">Reference proteome</keyword>
<evidence type="ECO:0000313" key="2">
    <source>
        <dbReference type="EMBL" id="MDC3418486.1"/>
    </source>
</evidence>
<keyword evidence="1" id="KW-0472">Membrane</keyword>
<dbReference type="RefSeq" id="WP_272447553.1">
    <property type="nucleotide sequence ID" value="NZ_JAMQKC010000029.1"/>
</dbReference>
<dbReference type="Proteomes" id="UP001145069">
    <property type="component" value="Unassembled WGS sequence"/>
</dbReference>
<dbReference type="EMBL" id="JAMQKC010000029">
    <property type="protein sequence ID" value="MDC3418486.1"/>
    <property type="molecule type" value="Genomic_DNA"/>
</dbReference>
<feature type="transmembrane region" description="Helical" evidence="1">
    <location>
        <begin position="67"/>
        <end position="91"/>
    </location>
</feature>
<sequence length="130" mass="14447">MVKQVVVLRKIISGILSSAILSLLLVFIHGYTSFIIYFVYFSLGTLVIGLPISIITDLVIFKIKGALKYLFIGLILHLVFASFIVYLFSFAESGNFLTYSNDLVYSIFAAAVVLWVVEGILKKIGSDENK</sequence>
<proteinExistence type="predicted"/>
<feature type="transmembrane region" description="Helical" evidence="1">
    <location>
        <begin position="7"/>
        <end position="28"/>
    </location>
</feature>
<feature type="transmembrane region" description="Helical" evidence="1">
    <location>
        <begin position="34"/>
        <end position="55"/>
    </location>
</feature>
<accession>A0A9X3WK02</accession>
<feature type="transmembrane region" description="Helical" evidence="1">
    <location>
        <begin position="103"/>
        <end position="121"/>
    </location>
</feature>
<comment type="caution">
    <text evidence="2">The sequence shown here is derived from an EMBL/GenBank/DDBJ whole genome shotgun (WGS) entry which is preliminary data.</text>
</comment>
<keyword evidence="1" id="KW-1133">Transmembrane helix</keyword>
<name>A0A9X3WK02_9BACI</name>
<evidence type="ECO:0000256" key="1">
    <source>
        <dbReference type="SAM" id="Phobius"/>
    </source>
</evidence>
<evidence type="ECO:0000313" key="3">
    <source>
        <dbReference type="Proteomes" id="UP001145069"/>
    </source>
</evidence>
<reference evidence="2" key="1">
    <citation type="submission" date="2022-06" db="EMBL/GenBank/DDBJ databases">
        <title>Aquibacillus sp. a new bacterium isolated from soil saline samples.</title>
        <authorList>
            <person name="Galisteo C."/>
            <person name="De La Haba R."/>
            <person name="Sanchez-Porro C."/>
            <person name="Ventosa A."/>
        </authorList>
    </citation>
    <scope>NUCLEOTIDE SEQUENCE</scope>
    <source>
        <strain evidence="2">3ASR75-54</strain>
    </source>
</reference>
<keyword evidence="1" id="KW-0812">Transmembrane</keyword>
<gene>
    <name evidence="2" type="ORF">NC799_16525</name>
</gene>
<organism evidence="2 3">
    <name type="scientific">Aquibacillus salsiterrae</name>
    <dbReference type="NCBI Taxonomy" id="2950439"/>
    <lineage>
        <taxon>Bacteria</taxon>
        <taxon>Bacillati</taxon>
        <taxon>Bacillota</taxon>
        <taxon>Bacilli</taxon>
        <taxon>Bacillales</taxon>
        <taxon>Bacillaceae</taxon>
        <taxon>Aquibacillus</taxon>
    </lineage>
</organism>
<protein>
    <submittedName>
        <fullName evidence="2">Uncharacterized protein</fullName>
    </submittedName>
</protein>